<organism evidence="14 15">
    <name type="scientific">Vibrio cholerae serotype O1 (strain ATCC 39541 / Classical Ogawa 395 / O395)</name>
    <dbReference type="NCBI Taxonomy" id="345073"/>
    <lineage>
        <taxon>Bacteria</taxon>
        <taxon>Pseudomonadati</taxon>
        <taxon>Pseudomonadota</taxon>
        <taxon>Gammaproteobacteria</taxon>
        <taxon>Vibrionales</taxon>
        <taxon>Vibrionaceae</taxon>
        <taxon>Vibrio</taxon>
    </lineage>
</organism>
<accession>A0A0H3ADP1</accession>
<evidence type="ECO:0000256" key="8">
    <source>
        <dbReference type="ARBA" id="ARBA00023014"/>
    </source>
</evidence>
<dbReference type="FunFam" id="3.30.1330.90:FF:000001">
    <property type="entry name" value="L-serine ammonia-lyase 1"/>
    <property type="match status" value="1"/>
</dbReference>
<evidence type="ECO:0000256" key="10">
    <source>
        <dbReference type="ARBA" id="ARBA00049406"/>
    </source>
</evidence>
<dbReference type="Pfam" id="PF03313">
    <property type="entry name" value="SDH_alpha"/>
    <property type="match status" value="1"/>
</dbReference>
<evidence type="ECO:0000256" key="5">
    <source>
        <dbReference type="ARBA" id="ARBA00022485"/>
    </source>
</evidence>
<comment type="cofactor">
    <cofactor evidence="1 11">
        <name>[4Fe-4S] cluster</name>
        <dbReference type="ChEBI" id="CHEBI:49883"/>
    </cofactor>
</comment>
<keyword evidence="8 11" id="KW-0411">Iron-sulfur</keyword>
<evidence type="ECO:0000256" key="2">
    <source>
        <dbReference type="ARBA" id="ARBA00004742"/>
    </source>
</evidence>
<dbReference type="EC" id="4.3.1.17" evidence="11"/>
<dbReference type="InterPro" id="IPR051318">
    <property type="entry name" value="Fe-S_L-Ser"/>
</dbReference>
<dbReference type="InterPro" id="IPR029009">
    <property type="entry name" value="ASB_dom_sf"/>
</dbReference>
<dbReference type="PANTHER" id="PTHR30182">
    <property type="entry name" value="L-SERINE DEHYDRATASE"/>
    <property type="match status" value="1"/>
</dbReference>
<evidence type="ECO:0000259" key="12">
    <source>
        <dbReference type="Pfam" id="PF03313"/>
    </source>
</evidence>
<dbReference type="GO" id="GO:0046872">
    <property type="term" value="F:metal ion binding"/>
    <property type="evidence" value="ECO:0007669"/>
    <property type="project" value="UniProtKB-KW"/>
</dbReference>
<protein>
    <recommendedName>
        <fullName evidence="11">L-serine dehydratase</fullName>
        <ecNumber evidence="11">4.3.1.17</ecNumber>
    </recommendedName>
</protein>
<evidence type="ECO:0000259" key="13">
    <source>
        <dbReference type="Pfam" id="PF03315"/>
    </source>
</evidence>
<dbReference type="Pfam" id="PF03315">
    <property type="entry name" value="SDH_beta"/>
    <property type="match status" value="1"/>
</dbReference>
<dbReference type="InterPro" id="IPR005130">
    <property type="entry name" value="Ser_deHydtase-like_asu"/>
</dbReference>
<dbReference type="GO" id="GO:0003941">
    <property type="term" value="F:L-serine ammonia-lyase activity"/>
    <property type="evidence" value="ECO:0007669"/>
    <property type="project" value="UniProtKB-UniRule"/>
</dbReference>
<dbReference type="PATRIC" id="fig|345073.21.peg.3384"/>
<dbReference type="GO" id="GO:0009063">
    <property type="term" value="P:amino acid catabolic process"/>
    <property type="evidence" value="ECO:0007669"/>
    <property type="project" value="UniProtKB-ARBA"/>
</dbReference>
<dbReference type="InterPro" id="IPR005131">
    <property type="entry name" value="Ser_deHydtase_bsu"/>
</dbReference>
<evidence type="ECO:0000256" key="4">
    <source>
        <dbReference type="ARBA" id="ARBA00022432"/>
    </source>
</evidence>
<comment type="catalytic activity">
    <reaction evidence="10 11">
        <text>L-serine = pyruvate + NH4(+)</text>
        <dbReference type="Rhea" id="RHEA:19169"/>
        <dbReference type="ChEBI" id="CHEBI:15361"/>
        <dbReference type="ChEBI" id="CHEBI:28938"/>
        <dbReference type="ChEBI" id="CHEBI:33384"/>
        <dbReference type="EC" id="4.3.1.17"/>
    </reaction>
</comment>
<reference evidence="14 15" key="1">
    <citation type="submission" date="2007-03" db="EMBL/GenBank/DDBJ databases">
        <authorList>
            <person name="Heidelberg J."/>
        </authorList>
    </citation>
    <scope>NUCLEOTIDE SEQUENCE [LARGE SCALE GENOMIC DNA]</scope>
    <source>
        <strain evidence="15">ATCC 39541 / Classical Ogawa 395 / O395</strain>
    </source>
</reference>
<dbReference type="OrthoDB" id="9805537at2"/>
<comment type="pathway">
    <text evidence="2">Carbohydrate biosynthesis; gluconeogenesis.</text>
</comment>
<evidence type="ECO:0000256" key="3">
    <source>
        <dbReference type="ARBA" id="ARBA00008636"/>
    </source>
</evidence>
<dbReference type="Proteomes" id="UP000000249">
    <property type="component" value="Chromosome 2"/>
</dbReference>
<dbReference type="PANTHER" id="PTHR30182:SF1">
    <property type="entry name" value="L-SERINE DEHYDRATASE 1"/>
    <property type="match status" value="1"/>
</dbReference>
<dbReference type="KEGG" id="vco:VC0395_0608"/>
<evidence type="ECO:0000256" key="7">
    <source>
        <dbReference type="ARBA" id="ARBA00023004"/>
    </source>
</evidence>
<dbReference type="Gene3D" id="3.30.1330.90">
    <property type="entry name" value="D-3-phosphoglycerate dehydrogenase, domain 3"/>
    <property type="match status" value="1"/>
</dbReference>
<evidence type="ECO:0000313" key="15">
    <source>
        <dbReference type="Proteomes" id="UP000000249"/>
    </source>
</evidence>
<dbReference type="InterPro" id="IPR004644">
    <property type="entry name" value="Fe-S_L-Ser_mono"/>
</dbReference>
<keyword evidence="9 11" id="KW-0456">Lyase</keyword>
<proteinExistence type="inferred from homology"/>
<keyword evidence="6 11" id="KW-0479">Metal-binding</keyword>
<dbReference type="KEGG" id="vcr:VC395_A0646"/>
<gene>
    <name evidence="14" type="primary">sdaA-2</name>
    <name evidence="14" type="ordered locus">VC0395_0608</name>
</gene>
<feature type="domain" description="Serine dehydratase beta chain" evidence="13">
    <location>
        <begin position="23"/>
        <end position="173"/>
    </location>
</feature>
<evidence type="ECO:0000313" key="14">
    <source>
        <dbReference type="EMBL" id="ABQ18455.1"/>
    </source>
</evidence>
<evidence type="ECO:0000256" key="11">
    <source>
        <dbReference type="RuleBase" id="RU366059"/>
    </source>
</evidence>
<dbReference type="SUPFAM" id="SSF143548">
    <property type="entry name" value="Serine metabolism enzymes domain"/>
    <property type="match status" value="1"/>
</dbReference>
<dbReference type="AlphaFoldDB" id="A0A0H3ADP1"/>
<sequence length="476" mass="51391">MRFVPSYLIGFITLYLKGKVMLSIFDIYKIGVGPSSSHTNGPMIAGYRFVQQLLPQLNKVARIQVDLYGSLSLTGKGHHTDRATLLGLMGNQPATIKIGDANQTLREALQTGKLRLNGQHDIAFDYHQDLLFHQDNLPLHENGMTLSAFDTQGQQIDFETYYSVGGGFVATAEQLQNGTATADVTVTYPFTSADEMLHQAEKHGLSLGGMILRNELAFQEMAVIDAKADQIWRVMSQCMERGFATEGILEGGLNVTRRAPSLLKKLEANAAIENDPMEVMDWINLFAFAVSEENAAGGQVVTSPTNGAAGVIPAVLMYYHRFIKALDTKQLKDFLAVSGAIGILYKTNASISGAEVGCQGEVGVSSSMAAAGLTALRGGSNEQICMAAEIAMEHSLGMTCDPIGGLVQVPCIERNAMGAVKAINASRMALKRTSKCLISLDKVIETMYQTGKDMNKKYRETSLGGLALIHLAPPCE</sequence>
<dbReference type="NCBIfam" id="TIGR00720">
    <property type="entry name" value="sda_mono"/>
    <property type="match status" value="1"/>
</dbReference>
<evidence type="ECO:0000256" key="9">
    <source>
        <dbReference type="ARBA" id="ARBA00023239"/>
    </source>
</evidence>
<keyword evidence="5 11" id="KW-0004">4Fe-4S</keyword>
<name>A0A0H3ADP1_VIBC3</name>
<evidence type="ECO:0000256" key="6">
    <source>
        <dbReference type="ARBA" id="ARBA00022723"/>
    </source>
</evidence>
<dbReference type="GO" id="GO:0006094">
    <property type="term" value="P:gluconeogenesis"/>
    <property type="evidence" value="ECO:0007669"/>
    <property type="project" value="UniProtKB-KW"/>
</dbReference>
<evidence type="ECO:0000256" key="1">
    <source>
        <dbReference type="ARBA" id="ARBA00001966"/>
    </source>
</evidence>
<dbReference type="GO" id="GO:0051539">
    <property type="term" value="F:4 iron, 4 sulfur cluster binding"/>
    <property type="evidence" value="ECO:0007669"/>
    <property type="project" value="UniProtKB-UniRule"/>
</dbReference>
<keyword evidence="4 11" id="KW-0312">Gluconeogenesis</keyword>
<dbReference type="EMBL" id="CP000626">
    <property type="protein sequence ID" value="ABQ18455.1"/>
    <property type="molecule type" value="Genomic_DNA"/>
</dbReference>
<dbReference type="eggNOG" id="COG1760">
    <property type="taxonomic scope" value="Bacteria"/>
</dbReference>
<feature type="domain" description="Serine dehydratase-like alpha subunit" evidence="12">
    <location>
        <begin position="202"/>
        <end position="467"/>
    </location>
</feature>
<comment type="similarity">
    <text evidence="3 11">Belongs to the iron-sulfur dependent L-serine dehydratase family.</text>
</comment>
<keyword evidence="7 11" id="KW-0408">Iron</keyword>